<keyword evidence="4 5" id="KW-0472">Membrane</keyword>
<protein>
    <submittedName>
        <fullName evidence="7">Tetraspanin-9</fullName>
    </submittedName>
</protein>
<evidence type="ECO:0000256" key="4">
    <source>
        <dbReference type="ARBA" id="ARBA00023136"/>
    </source>
</evidence>
<evidence type="ECO:0000313" key="7">
    <source>
        <dbReference type="RefSeq" id="XP_015510315.1"/>
    </source>
</evidence>
<dbReference type="GeneID" id="107217332"/>
<keyword evidence="6" id="KW-1185">Reference proteome</keyword>
<dbReference type="SUPFAM" id="SSF48652">
    <property type="entry name" value="Tetraspanin"/>
    <property type="match status" value="1"/>
</dbReference>
<evidence type="ECO:0000256" key="1">
    <source>
        <dbReference type="ARBA" id="ARBA00004141"/>
    </source>
</evidence>
<dbReference type="Proteomes" id="UP000829291">
    <property type="component" value="Chromosome 5"/>
</dbReference>
<feature type="transmembrane region" description="Helical" evidence="5">
    <location>
        <begin position="97"/>
        <end position="120"/>
    </location>
</feature>
<feature type="transmembrane region" description="Helical" evidence="5">
    <location>
        <begin position="68"/>
        <end position="90"/>
    </location>
</feature>
<dbReference type="AlphaFoldDB" id="A0A6J0B5I7"/>
<dbReference type="RefSeq" id="XP_015510315.1">
    <property type="nucleotide sequence ID" value="XM_015654829.2"/>
</dbReference>
<keyword evidence="2 5" id="KW-0812">Transmembrane</keyword>
<dbReference type="PANTHER" id="PTHR19282:SF544">
    <property type="entry name" value="TETRASPANIN"/>
    <property type="match status" value="1"/>
</dbReference>
<dbReference type="OrthoDB" id="9972904at2759"/>
<dbReference type="Pfam" id="PF00335">
    <property type="entry name" value="Tetraspanin"/>
    <property type="match status" value="1"/>
</dbReference>
<dbReference type="PANTHER" id="PTHR19282">
    <property type="entry name" value="TETRASPANIN"/>
    <property type="match status" value="1"/>
</dbReference>
<proteinExistence type="predicted"/>
<keyword evidence="3 5" id="KW-1133">Transmembrane helix</keyword>
<accession>A0A6J0B5I7</accession>
<evidence type="ECO:0000256" key="2">
    <source>
        <dbReference type="ARBA" id="ARBA00022692"/>
    </source>
</evidence>
<reference evidence="7" key="1">
    <citation type="submission" date="2025-08" db="UniProtKB">
        <authorList>
            <consortium name="RefSeq"/>
        </authorList>
    </citation>
    <scope>IDENTIFICATION</scope>
    <source>
        <tissue evidence="7">Thorax and Abdomen</tissue>
    </source>
</reference>
<dbReference type="Gene3D" id="1.10.1450.10">
    <property type="entry name" value="Tetraspanin"/>
    <property type="match status" value="1"/>
</dbReference>
<feature type="transmembrane region" description="Helical" evidence="5">
    <location>
        <begin position="210"/>
        <end position="233"/>
    </location>
</feature>
<dbReference type="InterPro" id="IPR018499">
    <property type="entry name" value="Tetraspanin/Peripherin"/>
</dbReference>
<dbReference type="GO" id="GO:0005886">
    <property type="term" value="C:plasma membrane"/>
    <property type="evidence" value="ECO:0007669"/>
    <property type="project" value="TreeGrafter"/>
</dbReference>
<dbReference type="InParanoid" id="A0A6J0B5I7"/>
<gene>
    <name evidence="7" type="primary">LOC107217332</name>
</gene>
<dbReference type="KEGG" id="nlo:107217332"/>
<comment type="subcellular location">
    <subcellularLocation>
        <location evidence="1">Membrane</location>
        <topology evidence="1">Multi-pass membrane protein</topology>
    </subcellularLocation>
</comment>
<name>A0A6J0B5I7_NEOLC</name>
<evidence type="ECO:0000256" key="3">
    <source>
        <dbReference type="ARBA" id="ARBA00022989"/>
    </source>
</evidence>
<sequence length="336" mass="37623">MTDSAVAKTEEPHKIRNTLRLQPIRYLNIFFSITLSIYGAGILLITLGVRYEFSGYLVYLHYYLETPILVLFLGSVLLIGIGCLGIISSAQSIYQGIVTFGVLLFGLLMIMLTMLAVAFATLSSARKSIEDILEDHMANYTTYSSDVDYLQANLNCCGFDDFTEWNYTLGYIPGSCCDSDTVCEFADVKSLDLEGCYDALEDLVTCTINFFMLVLGILALIEVITIALTYFLARAIGDRRRRVLPSEEPAESETLEVVNNPLAVGRTLPRVKPISKNIRNGSPNPEKRFNQQVGQRPFIENYPRLPSHKNTGFYARTIVPSAPPQHIVERQNPKIF</sequence>
<dbReference type="InterPro" id="IPR008952">
    <property type="entry name" value="Tetraspanin_EC2_sf"/>
</dbReference>
<organism evidence="7">
    <name type="scientific">Neodiprion lecontei</name>
    <name type="common">Redheaded pine sawfly</name>
    <dbReference type="NCBI Taxonomy" id="441921"/>
    <lineage>
        <taxon>Eukaryota</taxon>
        <taxon>Metazoa</taxon>
        <taxon>Ecdysozoa</taxon>
        <taxon>Arthropoda</taxon>
        <taxon>Hexapoda</taxon>
        <taxon>Insecta</taxon>
        <taxon>Pterygota</taxon>
        <taxon>Neoptera</taxon>
        <taxon>Endopterygota</taxon>
        <taxon>Hymenoptera</taxon>
        <taxon>Tenthredinoidea</taxon>
        <taxon>Diprionidae</taxon>
        <taxon>Diprioninae</taxon>
        <taxon>Neodiprion</taxon>
    </lineage>
</organism>
<evidence type="ECO:0000313" key="6">
    <source>
        <dbReference type="Proteomes" id="UP000829291"/>
    </source>
</evidence>
<feature type="transmembrane region" description="Helical" evidence="5">
    <location>
        <begin position="26"/>
        <end position="48"/>
    </location>
</feature>
<evidence type="ECO:0000256" key="5">
    <source>
        <dbReference type="SAM" id="Phobius"/>
    </source>
</evidence>